<protein>
    <submittedName>
        <fullName evidence="2">Uncharacterized protein</fullName>
    </submittedName>
</protein>
<evidence type="ECO:0000313" key="8">
    <source>
        <dbReference type="EMBL" id="CAE0255403.1"/>
    </source>
</evidence>
<evidence type="ECO:0000313" key="3">
    <source>
        <dbReference type="EMBL" id="CAE0255398.1"/>
    </source>
</evidence>
<dbReference type="EMBL" id="HBIB01027169">
    <property type="protein sequence ID" value="CAE0255399.1"/>
    <property type="molecule type" value="Transcribed_RNA"/>
</dbReference>
<gene>
    <name evidence="1" type="ORF">PBIL07802_LOCUS17650</name>
    <name evidence="2" type="ORF">PBIL07802_LOCUS17651</name>
    <name evidence="3" type="ORF">PBIL07802_LOCUS17652</name>
    <name evidence="4" type="ORF">PBIL07802_LOCUS17653</name>
    <name evidence="5" type="ORF">PBIL07802_LOCUS17654</name>
    <name evidence="6" type="ORF">PBIL07802_LOCUS17655</name>
    <name evidence="7" type="ORF">PBIL07802_LOCUS17656</name>
    <name evidence="8" type="ORF">PBIL07802_LOCUS17657</name>
    <name evidence="9" type="ORF">PBIL07802_LOCUS17658</name>
</gene>
<sequence>MQSPLLTRLKWAWRGRASLLPFSGKGAGLQAGRSASVRWRSAARQSSSSTTPQQVREDKDAREVFYSFWTWLAIVGGTTAYVRHVDSQAADEARQHFNIGKANAGFFGALATEVLSEDATPAMKRGSVVILRTFCAKPEFREDMMKGDVVRPLLAFLAFTKYVWDGSPYVVGGESEDDGEEGSAAAQSAVLDRMSELAHAVDTPLLRSRRVLAFSERLTQGPGGFGYPRYGEEMRVAEGVMMVLRNLSRLDTFRAQFCTDETLDVITFYLTTRAKMGAASLLDGITYSIPSPSGRAGVTQNEVAASLFDSAKRAGHVTQVMCTAAEEGEYELASTLLNVVDNVIQQGSSGALAVWKMGLWKGLSAVVTNMTSPSLQQQSLKAMTASLLSIPDPVEMGRDQLWSALIAVESVDGKGREYVVESAADLLTALASRREWCEQVRKMIESEEVYFKSARLQSTVEAAFDISM</sequence>
<evidence type="ECO:0000313" key="4">
    <source>
        <dbReference type="EMBL" id="CAE0255399.1"/>
    </source>
</evidence>
<dbReference type="SUPFAM" id="SSF48371">
    <property type="entry name" value="ARM repeat"/>
    <property type="match status" value="1"/>
</dbReference>
<evidence type="ECO:0000313" key="6">
    <source>
        <dbReference type="EMBL" id="CAE0255401.1"/>
    </source>
</evidence>
<dbReference type="EMBL" id="HBIB01027166">
    <property type="protein sequence ID" value="CAE0255396.1"/>
    <property type="molecule type" value="Transcribed_RNA"/>
</dbReference>
<dbReference type="EMBL" id="HBIB01027177">
    <property type="protein sequence ID" value="CAE0255404.1"/>
    <property type="molecule type" value="Transcribed_RNA"/>
</dbReference>
<evidence type="ECO:0000313" key="9">
    <source>
        <dbReference type="EMBL" id="CAE0255404.1"/>
    </source>
</evidence>
<reference evidence="2" key="1">
    <citation type="submission" date="2021-01" db="EMBL/GenBank/DDBJ databases">
        <authorList>
            <person name="Corre E."/>
            <person name="Pelletier E."/>
            <person name="Niang G."/>
            <person name="Scheremetjew M."/>
            <person name="Finn R."/>
            <person name="Kale V."/>
            <person name="Holt S."/>
            <person name="Cochrane G."/>
            <person name="Meng A."/>
            <person name="Brown T."/>
            <person name="Cohen L."/>
        </authorList>
    </citation>
    <scope>NUCLEOTIDE SEQUENCE</scope>
    <source>
        <strain evidence="2">NIES-2562</strain>
    </source>
</reference>
<proteinExistence type="predicted"/>
<evidence type="ECO:0000313" key="5">
    <source>
        <dbReference type="EMBL" id="CAE0255400.1"/>
    </source>
</evidence>
<dbReference type="EMBL" id="HBIB01027176">
    <property type="protein sequence ID" value="CAE0255403.1"/>
    <property type="molecule type" value="Transcribed_RNA"/>
</dbReference>
<organism evidence="2">
    <name type="scientific">Palpitomonas bilix</name>
    <dbReference type="NCBI Taxonomy" id="652834"/>
    <lineage>
        <taxon>Eukaryota</taxon>
        <taxon>Eukaryota incertae sedis</taxon>
    </lineage>
</organism>
<accession>A0A7S3DEL1</accession>
<dbReference type="EMBL" id="HBIB01027168">
    <property type="protein sequence ID" value="CAE0255398.1"/>
    <property type="molecule type" value="Transcribed_RNA"/>
</dbReference>
<dbReference type="EMBL" id="HBIB01027167">
    <property type="protein sequence ID" value="CAE0255397.1"/>
    <property type="molecule type" value="Transcribed_RNA"/>
</dbReference>
<evidence type="ECO:0000313" key="1">
    <source>
        <dbReference type="EMBL" id="CAE0255396.1"/>
    </source>
</evidence>
<evidence type="ECO:0000313" key="2">
    <source>
        <dbReference type="EMBL" id="CAE0255397.1"/>
    </source>
</evidence>
<dbReference type="EMBL" id="HBIB01027175">
    <property type="protein sequence ID" value="CAE0255402.1"/>
    <property type="molecule type" value="Transcribed_RNA"/>
</dbReference>
<dbReference type="AlphaFoldDB" id="A0A7S3DEL1"/>
<name>A0A7S3DEL1_9EUKA</name>
<dbReference type="EMBL" id="HBIB01027174">
    <property type="protein sequence ID" value="CAE0255401.1"/>
    <property type="molecule type" value="Transcribed_RNA"/>
</dbReference>
<dbReference type="InterPro" id="IPR016024">
    <property type="entry name" value="ARM-type_fold"/>
</dbReference>
<dbReference type="EMBL" id="HBIB01027172">
    <property type="protein sequence ID" value="CAE0255400.1"/>
    <property type="molecule type" value="Transcribed_RNA"/>
</dbReference>
<evidence type="ECO:0000313" key="7">
    <source>
        <dbReference type="EMBL" id="CAE0255402.1"/>
    </source>
</evidence>